<dbReference type="EMBL" id="JASCZI010090755">
    <property type="protein sequence ID" value="MED6146088.1"/>
    <property type="molecule type" value="Genomic_DNA"/>
</dbReference>
<name>A0ABU6TDY9_9FABA</name>
<evidence type="ECO:0000313" key="2">
    <source>
        <dbReference type="EMBL" id="MED6146088.1"/>
    </source>
</evidence>
<gene>
    <name evidence="2" type="ORF">PIB30_116901</name>
</gene>
<reference evidence="2 3" key="1">
    <citation type="journal article" date="2023" name="Plants (Basel)">
        <title>Bridging the Gap: Combining Genomics and Transcriptomics Approaches to Understand Stylosanthes scabra, an Orphan Legume from the Brazilian Caatinga.</title>
        <authorList>
            <person name="Ferreira-Neto J.R.C."/>
            <person name="da Silva M.D."/>
            <person name="Binneck E."/>
            <person name="de Melo N.F."/>
            <person name="da Silva R.H."/>
            <person name="de Melo A.L.T.M."/>
            <person name="Pandolfi V."/>
            <person name="Bustamante F.O."/>
            <person name="Brasileiro-Vidal A.C."/>
            <person name="Benko-Iseppon A.M."/>
        </authorList>
    </citation>
    <scope>NUCLEOTIDE SEQUENCE [LARGE SCALE GENOMIC DNA]</scope>
    <source>
        <tissue evidence="2">Leaves</tissue>
    </source>
</reference>
<keyword evidence="3" id="KW-1185">Reference proteome</keyword>
<evidence type="ECO:0000313" key="3">
    <source>
        <dbReference type="Proteomes" id="UP001341840"/>
    </source>
</evidence>
<evidence type="ECO:0000256" key="1">
    <source>
        <dbReference type="SAM" id="MobiDB-lite"/>
    </source>
</evidence>
<dbReference type="Proteomes" id="UP001341840">
    <property type="component" value="Unassembled WGS sequence"/>
</dbReference>
<sequence>MKWGTLLKDFREKVGFTQSPPSASSSSAAFSSASASASFPSASSPTSLPSSSPNNNAFSASQIPPLSPSRDKHELELDFKRFWEDFRSSSSEKEKEASLILSIDAFCKLVKQRANVAQLVTM</sequence>
<feature type="compositionally biased region" description="Low complexity" evidence="1">
    <location>
        <begin position="36"/>
        <end position="61"/>
    </location>
</feature>
<protein>
    <submittedName>
        <fullName evidence="2">Uncharacterized protein</fullName>
    </submittedName>
</protein>
<feature type="region of interest" description="Disordered" evidence="1">
    <location>
        <begin position="36"/>
        <end position="72"/>
    </location>
</feature>
<comment type="caution">
    <text evidence="2">The sequence shown here is derived from an EMBL/GenBank/DDBJ whole genome shotgun (WGS) entry which is preliminary data.</text>
</comment>
<proteinExistence type="predicted"/>
<accession>A0ABU6TDY9</accession>
<organism evidence="2 3">
    <name type="scientific">Stylosanthes scabra</name>
    <dbReference type="NCBI Taxonomy" id="79078"/>
    <lineage>
        <taxon>Eukaryota</taxon>
        <taxon>Viridiplantae</taxon>
        <taxon>Streptophyta</taxon>
        <taxon>Embryophyta</taxon>
        <taxon>Tracheophyta</taxon>
        <taxon>Spermatophyta</taxon>
        <taxon>Magnoliopsida</taxon>
        <taxon>eudicotyledons</taxon>
        <taxon>Gunneridae</taxon>
        <taxon>Pentapetalae</taxon>
        <taxon>rosids</taxon>
        <taxon>fabids</taxon>
        <taxon>Fabales</taxon>
        <taxon>Fabaceae</taxon>
        <taxon>Papilionoideae</taxon>
        <taxon>50 kb inversion clade</taxon>
        <taxon>dalbergioids sensu lato</taxon>
        <taxon>Dalbergieae</taxon>
        <taxon>Pterocarpus clade</taxon>
        <taxon>Stylosanthes</taxon>
    </lineage>
</organism>